<dbReference type="InterPro" id="IPR004722">
    <property type="entry name" value="DHOase"/>
</dbReference>
<comment type="cofactor">
    <cofactor evidence="6">
        <name>Zn(2+)</name>
        <dbReference type="ChEBI" id="CHEBI:29105"/>
    </cofactor>
    <text evidence="6">Binds 2 Zn(2+) ions per subunit.</text>
</comment>
<dbReference type="GO" id="GO:0004038">
    <property type="term" value="F:allantoinase activity"/>
    <property type="evidence" value="ECO:0007669"/>
    <property type="project" value="TreeGrafter"/>
</dbReference>
<dbReference type="Gene3D" id="3.20.20.140">
    <property type="entry name" value="Metal-dependent hydrolases"/>
    <property type="match status" value="1"/>
</dbReference>
<evidence type="ECO:0000256" key="2">
    <source>
        <dbReference type="ARBA" id="ARBA00010286"/>
    </source>
</evidence>
<feature type="active site" evidence="6">
    <location>
        <position position="303"/>
    </location>
</feature>
<dbReference type="EMBL" id="CP001778">
    <property type="protein sequence ID" value="ADD42822.1"/>
    <property type="molecule type" value="Genomic_DNA"/>
</dbReference>
<dbReference type="GO" id="GO:0044205">
    <property type="term" value="P:'de novo' UMP biosynthetic process"/>
    <property type="evidence" value="ECO:0007669"/>
    <property type="project" value="UniProtKB-UniRule"/>
</dbReference>
<feature type="binding site" evidence="6">
    <location>
        <position position="307"/>
    </location>
    <ligand>
        <name>substrate</name>
    </ligand>
</feature>
<feature type="binding site" evidence="6">
    <location>
        <position position="56"/>
    </location>
    <ligand>
        <name>Zn(2+)</name>
        <dbReference type="ChEBI" id="CHEBI:29105"/>
        <label>1</label>
    </ligand>
</feature>
<dbReference type="SUPFAM" id="SSF51338">
    <property type="entry name" value="Composite domain of metallo-dependent hydrolases"/>
    <property type="match status" value="1"/>
</dbReference>
<organism evidence="8 9">
    <name type="scientific">Stackebrandtia nassauensis (strain DSM 44728 / CIP 108903 / NRRL B-16338 / NBRC 102104 / LLR-40K-21)</name>
    <dbReference type="NCBI Taxonomy" id="446470"/>
    <lineage>
        <taxon>Bacteria</taxon>
        <taxon>Bacillati</taxon>
        <taxon>Actinomycetota</taxon>
        <taxon>Actinomycetes</taxon>
        <taxon>Glycomycetales</taxon>
        <taxon>Glycomycetaceae</taxon>
        <taxon>Stackebrandtia</taxon>
    </lineage>
</organism>
<dbReference type="GO" id="GO:0008270">
    <property type="term" value="F:zinc ion binding"/>
    <property type="evidence" value="ECO:0007669"/>
    <property type="project" value="UniProtKB-UniRule"/>
</dbReference>
<evidence type="ECO:0000256" key="3">
    <source>
        <dbReference type="ARBA" id="ARBA00022723"/>
    </source>
</evidence>
<evidence type="ECO:0000313" key="9">
    <source>
        <dbReference type="Proteomes" id="UP000000844"/>
    </source>
</evidence>
<feature type="binding site" evidence="6">
    <location>
        <position position="150"/>
    </location>
    <ligand>
        <name>Zn(2+)</name>
        <dbReference type="ChEBI" id="CHEBI:29105"/>
        <label>1</label>
    </ligand>
</feature>
<evidence type="ECO:0000256" key="6">
    <source>
        <dbReference type="HAMAP-Rule" id="MF_00220"/>
    </source>
</evidence>
<name>D3QBE0_STANL</name>
<dbReference type="InterPro" id="IPR024403">
    <property type="entry name" value="DHOase_cat"/>
</dbReference>
<dbReference type="Proteomes" id="UP000000844">
    <property type="component" value="Chromosome"/>
</dbReference>
<dbReference type="GO" id="GO:0004151">
    <property type="term" value="F:dihydroorotase activity"/>
    <property type="evidence" value="ECO:0007669"/>
    <property type="project" value="UniProtKB-UniRule"/>
</dbReference>
<feature type="binding site" evidence="6">
    <location>
        <position position="90"/>
    </location>
    <ligand>
        <name>substrate</name>
    </ligand>
</feature>
<comment type="function">
    <text evidence="1 6">Catalyzes the reversible cyclization of carbamoyl aspartate to dihydroorotate.</text>
</comment>
<dbReference type="CDD" id="cd01317">
    <property type="entry name" value="DHOase_IIa"/>
    <property type="match status" value="1"/>
</dbReference>
<comment type="catalytic activity">
    <reaction evidence="6">
        <text>(S)-dihydroorotate + H2O = N-carbamoyl-L-aspartate + H(+)</text>
        <dbReference type="Rhea" id="RHEA:24296"/>
        <dbReference type="ChEBI" id="CHEBI:15377"/>
        <dbReference type="ChEBI" id="CHEBI:15378"/>
        <dbReference type="ChEBI" id="CHEBI:30864"/>
        <dbReference type="ChEBI" id="CHEBI:32814"/>
        <dbReference type="EC" id="3.5.2.3"/>
    </reaction>
</comment>
<keyword evidence="3 6" id="KW-0479">Metal-binding</keyword>
<dbReference type="HOGENOM" id="CLU_015572_1_0_11"/>
<dbReference type="HAMAP" id="MF_00220_B">
    <property type="entry name" value="PyrC_classI_B"/>
    <property type="match status" value="1"/>
</dbReference>
<dbReference type="RefSeq" id="WP_013018393.1">
    <property type="nucleotide sequence ID" value="NC_013947.1"/>
</dbReference>
<dbReference type="GO" id="GO:0005737">
    <property type="term" value="C:cytoplasm"/>
    <property type="evidence" value="ECO:0007669"/>
    <property type="project" value="TreeGrafter"/>
</dbReference>
<dbReference type="Pfam" id="PF12890">
    <property type="entry name" value="DHOase"/>
    <property type="match status" value="1"/>
</dbReference>
<evidence type="ECO:0000256" key="5">
    <source>
        <dbReference type="ARBA" id="ARBA00022975"/>
    </source>
</evidence>
<evidence type="ECO:0000259" key="7">
    <source>
        <dbReference type="Pfam" id="PF12890"/>
    </source>
</evidence>
<dbReference type="PANTHER" id="PTHR43668:SF2">
    <property type="entry name" value="ALLANTOINASE"/>
    <property type="match status" value="1"/>
</dbReference>
<feature type="binding site" evidence="6">
    <location>
        <begin position="321"/>
        <end position="322"/>
    </location>
    <ligand>
        <name>substrate</name>
    </ligand>
</feature>
<dbReference type="NCBIfam" id="NF006836">
    <property type="entry name" value="PRK09357.1-1"/>
    <property type="match status" value="1"/>
</dbReference>
<dbReference type="AlphaFoldDB" id="D3QBE0"/>
<comment type="pathway">
    <text evidence="6">Pyrimidine metabolism; UMP biosynthesis via de novo pathway; (S)-dihydroorotate from bicarbonate: step 3/3.</text>
</comment>
<keyword evidence="4 6" id="KW-0378">Hydrolase</keyword>
<dbReference type="NCBIfam" id="TIGR00857">
    <property type="entry name" value="pyrC_multi"/>
    <property type="match status" value="1"/>
</dbReference>
<evidence type="ECO:0000256" key="1">
    <source>
        <dbReference type="ARBA" id="ARBA00002368"/>
    </source>
</evidence>
<feature type="binding site" evidence="6">
    <location>
        <position position="58"/>
    </location>
    <ligand>
        <name>Zn(2+)</name>
        <dbReference type="ChEBI" id="CHEBI:29105"/>
        <label>1</label>
    </ligand>
</feature>
<feature type="binding site" evidence="6">
    <location>
        <position position="150"/>
    </location>
    <ligand>
        <name>Zn(2+)</name>
        <dbReference type="ChEBI" id="CHEBI:29105"/>
        <label>2</label>
    </ligand>
</feature>
<reference evidence="8 9" key="1">
    <citation type="journal article" date="2009" name="Stand. Genomic Sci.">
        <title>Complete genome sequence of Stackebrandtia nassauensis type strain (LLR-40K-21).</title>
        <authorList>
            <person name="Munk C."/>
            <person name="Lapidus A."/>
            <person name="Copeland A."/>
            <person name="Jando M."/>
            <person name="Mayilraj S."/>
            <person name="Glavina Del Rio T."/>
            <person name="Nolan M."/>
            <person name="Chen F."/>
            <person name="Lucas S."/>
            <person name="Tice H."/>
            <person name="Cheng J.F."/>
            <person name="Han C."/>
            <person name="Detter J.C."/>
            <person name="Bruce D."/>
            <person name="Goodwin L."/>
            <person name="Chain P."/>
            <person name="Pitluck S."/>
            <person name="Goker M."/>
            <person name="Ovchinikova G."/>
            <person name="Pati A."/>
            <person name="Ivanova N."/>
            <person name="Mavromatis K."/>
            <person name="Chen A."/>
            <person name="Palaniappan K."/>
            <person name="Land M."/>
            <person name="Hauser L."/>
            <person name="Chang Y.J."/>
            <person name="Jeffries C.D."/>
            <person name="Bristow J."/>
            <person name="Eisen J.A."/>
            <person name="Markowitz V."/>
            <person name="Hugenholtz P."/>
            <person name="Kyrpides N.C."/>
            <person name="Klenk H.P."/>
        </authorList>
    </citation>
    <scope>NUCLEOTIDE SEQUENCE [LARGE SCALE GENOMIC DNA]</scope>
    <source>
        <strain evidence="9">DSM 44728 / CIP 108903 / NRRL B-16338 / NBRC 102104 / LLR-40K-21</strain>
    </source>
</reference>
<dbReference type="STRING" id="446470.Snas_3151"/>
<dbReference type="InterPro" id="IPR002195">
    <property type="entry name" value="Dihydroorotase_CS"/>
</dbReference>
<feature type="binding site" evidence="6">
    <location>
        <position position="230"/>
    </location>
    <ligand>
        <name>Zn(2+)</name>
        <dbReference type="ChEBI" id="CHEBI:29105"/>
        <label>2</label>
    </ligand>
</feature>
<dbReference type="InterPro" id="IPR050138">
    <property type="entry name" value="DHOase/Allantoinase_Hydrolase"/>
</dbReference>
<comment type="similarity">
    <text evidence="2 6">Belongs to the metallo-dependent hydrolases superfamily. DHOase family. Class I DHOase subfamily.</text>
</comment>
<proteinExistence type="inferred from homology"/>
<protein>
    <recommendedName>
        <fullName evidence="6">Dihydroorotase</fullName>
        <shortName evidence="6">DHOase</shortName>
        <ecNumber evidence="6">3.5.2.3</ecNumber>
    </recommendedName>
</protein>
<sequence>MNRWLITGATLPDGTRADILIDDGRVSQVGAVGSATEATIVDADGLVALPGLVDLHTHLREPGREDAETVASGSRAAARGGYTAVCAMANTDPVADTAGVVEQVHSLGRTAGYVEVQPIGAVTVGLAGQRLAELGAMATSAAKVRIFSDDGHCVSDPRLMRRALEYVKAFDGVIAQHAQDPQLTIDAQMHEGEVSARLGLAGWPAVAEEAVIARDALLAGHVGSRLHVCHVSTAGSVEILRWAKSKGWRVTAEVCPHHLLLTDELAATYDPVYKVNPPLRTEADVLALRAGLADGTIDVVATDHAPHTVEDKECEWAAAKPGMLGLETALPIVIKTMHETGSLDWNAVAERCSRTPARIAGLADHGNDPAPGVPANLTLVDPAARWTVEPGELTGPSRNTPYKGLELPGRVIATFFNGRPTVLDGKLQEATP</sequence>
<evidence type="ECO:0000313" key="8">
    <source>
        <dbReference type="EMBL" id="ADD42822.1"/>
    </source>
</evidence>
<keyword evidence="6" id="KW-0862">Zinc</keyword>
<dbReference type="eggNOG" id="COG0044">
    <property type="taxonomic scope" value="Bacteria"/>
</dbReference>
<keyword evidence="9" id="KW-1185">Reference proteome</keyword>
<feature type="binding site" evidence="6">
    <location>
        <begin position="58"/>
        <end position="60"/>
    </location>
    <ligand>
        <name>substrate</name>
    </ligand>
</feature>
<feature type="binding site" evidence="6">
    <location>
        <position position="177"/>
    </location>
    <ligand>
        <name>Zn(2+)</name>
        <dbReference type="ChEBI" id="CHEBI:29105"/>
        <label>2</label>
    </ligand>
</feature>
<dbReference type="SUPFAM" id="SSF51556">
    <property type="entry name" value="Metallo-dependent hydrolases"/>
    <property type="match status" value="1"/>
</dbReference>
<feature type="binding site" evidence="6">
    <location>
        <position position="276"/>
    </location>
    <ligand>
        <name>substrate</name>
    </ligand>
</feature>
<accession>D3QBE0</accession>
<gene>
    <name evidence="6" type="primary">pyrC</name>
    <name evidence="8" type="ordered locus">Snas_3151</name>
</gene>
<keyword evidence="5 6" id="KW-0665">Pyrimidine biosynthesis</keyword>
<feature type="binding site" evidence="6">
    <location>
        <position position="303"/>
    </location>
    <ligand>
        <name>Zn(2+)</name>
        <dbReference type="ChEBI" id="CHEBI:29105"/>
        <label>1</label>
    </ligand>
</feature>
<feature type="domain" description="Dihydroorotase catalytic" evidence="7">
    <location>
        <begin position="47"/>
        <end position="234"/>
    </location>
</feature>
<dbReference type="OrthoDB" id="9803027at2"/>
<dbReference type="KEGG" id="sna:Snas_3151"/>
<evidence type="ECO:0000256" key="4">
    <source>
        <dbReference type="ARBA" id="ARBA00022801"/>
    </source>
</evidence>
<dbReference type="UniPathway" id="UPA00070">
    <property type="reaction ID" value="UER00117"/>
</dbReference>
<dbReference type="PROSITE" id="PS00483">
    <property type="entry name" value="DIHYDROOROTASE_2"/>
    <property type="match status" value="1"/>
</dbReference>
<dbReference type="GO" id="GO:0006145">
    <property type="term" value="P:purine nucleobase catabolic process"/>
    <property type="evidence" value="ECO:0007669"/>
    <property type="project" value="TreeGrafter"/>
</dbReference>
<dbReference type="InterPro" id="IPR032466">
    <property type="entry name" value="Metal_Hydrolase"/>
</dbReference>
<dbReference type="PANTHER" id="PTHR43668">
    <property type="entry name" value="ALLANTOINASE"/>
    <property type="match status" value="1"/>
</dbReference>
<dbReference type="Gene3D" id="2.30.40.10">
    <property type="entry name" value="Urease, subunit C, domain 1"/>
    <property type="match status" value="1"/>
</dbReference>
<dbReference type="EC" id="3.5.2.3" evidence="6"/>
<dbReference type="InterPro" id="IPR011059">
    <property type="entry name" value="Metal-dep_hydrolase_composite"/>
</dbReference>